<gene>
    <name evidence="1" type="ORF">BOTBODRAFT_98234</name>
</gene>
<dbReference type="InParanoid" id="A0A067LXE8"/>
<feature type="non-terminal residue" evidence="1">
    <location>
        <position position="193"/>
    </location>
</feature>
<dbReference type="EMBL" id="KL198099">
    <property type="protein sequence ID" value="KDQ07849.1"/>
    <property type="molecule type" value="Genomic_DNA"/>
</dbReference>
<dbReference type="HOGENOM" id="CLU_013084_0_1_1"/>
<name>A0A067LXE8_BOTB1</name>
<protein>
    <submittedName>
        <fullName evidence="1">Uncharacterized protein</fullName>
    </submittedName>
</protein>
<accession>A0A067LXE8</accession>
<keyword evidence="2" id="KW-1185">Reference proteome</keyword>
<feature type="non-terminal residue" evidence="1">
    <location>
        <position position="1"/>
    </location>
</feature>
<proteinExistence type="predicted"/>
<sequence length="193" mass="22863">DMESRIGITSSERWHPAHLKWIETNTYIKERVYRRALDKLELLVIQCLFEMEKLNMRGTGYKLRGRLLQAFQRRSRAVQTAVNTYNSAATAFDPPRQAVSFKEVIDLTFLGAFDLLRFARTDIRNRRWTNPAIREAMVDYFRLQRAKEEIIRLNIEARRLRTWVDDEDSHYRKVIDSLQASNPLLAAEIKVQY</sequence>
<reference evidence="2" key="1">
    <citation type="journal article" date="2014" name="Proc. Natl. Acad. Sci. U.S.A.">
        <title>Extensive sampling of basidiomycete genomes demonstrates inadequacy of the white-rot/brown-rot paradigm for wood decay fungi.</title>
        <authorList>
            <person name="Riley R."/>
            <person name="Salamov A.A."/>
            <person name="Brown D.W."/>
            <person name="Nagy L.G."/>
            <person name="Floudas D."/>
            <person name="Held B.W."/>
            <person name="Levasseur A."/>
            <person name="Lombard V."/>
            <person name="Morin E."/>
            <person name="Otillar R."/>
            <person name="Lindquist E.A."/>
            <person name="Sun H."/>
            <person name="LaButti K.M."/>
            <person name="Schmutz J."/>
            <person name="Jabbour D."/>
            <person name="Luo H."/>
            <person name="Baker S.E."/>
            <person name="Pisabarro A.G."/>
            <person name="Walton J.D."/>
            <person name="Blanchette R.A."/>
            <person name="Henrissat B."/>
            <person name="Martin F."/>
            <person name="Cullen D."/>
            <person name="Hibbett D.S."/>
            <person name="Grigoriev I.V."/>
        </authorList>
    </citation>
    <scope>NUCLEOTIDE SEQUENCE [LARGE SCALE GENOMIC DNA]</scope>
    <source>
        <strain evidence="2">FD-172 SS1</strain>
    </source>
</reference>
<dbReference type="STRING" id="930990.A0A067LXE8"/>
<dbReference type="AlphaFoldDB" id="A0A067LXE8"/>
<evidence type="ECO:0000313" key="1">
    <source>
        <dbReference type="EMBL" id="KDQ07849.1"/>
    </source>
</evidence>
<dbReference type="Proteomes" id="UP000027195">
    <property type="component" value="Unassembled WGS sequence"/>
</dbReference>
<dbReference type="OrthoDB" id="2676448at2759"/>
<organism evidence="1 2">
    <name type="scientific">Botryobasidium botryosum (strain FD-172 SS1)</name>
    <dbReference type="NCBI Taxonomy" id="930990"/>
    <lineage>
        <taxon>Eukaryota</taxon>
        <taxon>Fungi</taxon>
        <taxon>Dikarya</taxon>
        <taxon>Basidiomycota</taxon>
        <taxon>Agaricomycotina</taxon>
        <taxon>Agaricomycetes</taxon>
        <taxon>Cantharellales</taxon>
        <taxon>Botryobasidiaceae</taxon>
        <taxon>Botryobasidium</taxon>
    </lineage>
</organism>
<evidence type="ECO:0000313" key="2">
    <source>
        <dbReference type="Proteomes" id="UP000027195"/>
    </source>
</evidence>